<feature type="compositionally biased region" description="Basic and acidic residues" evidence="1">
    <location>
        <begin position="21"/>
        <end position="31"/>
    </location>
</feature>
<proteinExistence type="predicted"/>
<accession>A0A383CIC2</accession>
<evidence type="ECO:0000256" key="1">
    <source>
        <dbReference type="SAM" id="MobiDB-lite"/>
    </source>
</evidence>
<protein>
    <submittedName>
        <fullName evidence="2">Uncharacterized protein</fullName>
    </submittedName>
</protein>
<feature type="region of interest" description="Disordered" evidence="1">
    <location>
        <begin position="1"/>
        <end position="51"/>
    </location>
</feature>
<dbReference type="AlphaFoldDB" id="A0A383CIC2"/>
<organism evidence="2">
    <name type="scientific">marine metagenome</name>
    <dbReference type="NCBI Taxonomy" id="408172"/>
    <lineage>
        <taxon>unclassified sequences</taxon>
        <taxon>metagenomes</taxon>
        <taxon>ecological metagenomes</taxon>
    </lineage>
</organism>
<sequence>MPSRFPGHSLGHDPGSTRAGSRNDDSGRSRLEAGGQQGVVRSGTDTGGDVS</sequence>
<dbReference type="EMBL" id="UINC01208769">
    <property type="protein sequence ID" value="SVE31475.1"/>
    <property type="molecule type" value="Genomic_DNA"/>
</dbReference>
<reference evidence="2" key="1">
    <citation type="submission" date="2018-05" db="EMBL/GenBank/DDBJ databases">
        <authorList>
            <person name="Lanie J.A."/>
            <person name="Ng W.-L."/>
            <person name="Kazmierczak K.M."/>
            <person name="Andrzejewski T.M."/>
            <person name="Davidsen T.M."/>
            <person name="Wayne K.J."/>
            <person name="Tettelin H."/>
            <person name="Glass J.I."/>
            <person name="Rusch D."/>
            <person name="Podicherti R."/>
            <person name="Tsui H.-C.T."/>
            <person name="Winkler M.E."/>
        </authorList>
    </citation>
    <scope>NUCLEOTIDE SEQUENCE</scope>
</reference>
<evidence type="ECO:0000313" key="2">
    <source>
        <dbReference type="EMBL" id="SVE31475.1"/>
    </source>
</evidence>
<gene>
    <name evidence="2" type="ORF">METZ01_LOCUS484329</name>
</gene>
<name>A0A383CIC2_9ZZZZ</name>